<dbReference type="Pfam" id="PF09346">
    <property type="entry name" value="SMI1_KNR4"/>
    <property type="match status" value="1"/>
</dbReference>
<evidence type="ECO:0000313" key="5">
    <source>
        <dbReference type="EMBL" id="WAS92993.1"/>
    </source>
</evidence>
<dbReference type="InterPro" id="IPR037883">
    <property type="entry name" value="Knr4/Smi1-like_sf"/>
</dbReference>
<dbReference type="InterPro" id="IPR018958">
    <property type="entry name" value="Knr4/Smi1-like_dom"/>
</dbReference>
<dbReference type="SMART" id="SM00860">
    <property type="entry name" value="SMI1_KNR4"/>
    <property type="match status" value="1"/>
</dbReference>
<dbReference type="InterPro" id="IPR019734">
    <property type="entry name" value="TPR_rpt"/>
</dbReference>
<dbReference type="InterPro" id="IPR013105">
    <property type="entry name" value="TPR_2"/>
</dbReference>
<feature type="repeat" description="TPR" evidence="3">
    <location>
        <begin position="644"/>
        <end position="677"/>
    </location>
</feature>
<evidence type="ECO:0000256" key="2">
    <source>
        <dbReference type="ARBA" id="ARBA00022803"/>
    </source>
</evidence>
<dbReference type="RefSeq" id="WP_269035346.1">
    <property type="nucleotide sequence ID" value="NZ_CP114040.1"/>
</dbReference>
<dbReference type="PROSITE" id="PS50005">
    <property type="entry name" value="TPR"/>
    <property type="match status" value="1"/>
</dbReference>
<sequence length="704" mass="78305">MSKLTVEEALALPGPKLTAWDVSRPDELACGVFAISAAGARLLAQTQCTGDREATEAEWRRHGLRVGAWYGGHAFVWVADELGCVVWSREAVRLDATRSWLRVGDTGVRPEEVRAVVSFVTHDWIGRGVRLERSGGDEVVLEERDAVAQADPTYNYNDLLMSDAAWVSHFGRDLAVWLDVPHRDEAFGLATKSSTTAPSTSRGRHESLASKLAKLREYGARGLPRPHDYALRPRLSAEALRAFEREYDVELPEDYALFLTQLGNGGAGPTSYPLYRLSQALQESRPERPFVLTGPAVRGAAEDTSVHDVEWVLRNELADGASGQIVHHLATDMPADWSDRDGCLTLGTNGCGLDVLLVLTGERRGEVWMFGDPGAVRIGRTFTAWYEHWLDREIARRRDELCSNQHLEHLARALVRQGRPGEALAVAQELRRRHLAADPDSDDTSSELLWAISSAAVEGDARRAAALEVRFDEDPRWTGDAVRELHEYIERRQGLLEHMLARSGRWTREDVVASLKTIDDELLAEERASAFARCDEVLAEFPDCPSVRLKLAVTKLELADPAGALAHLDRHKEECPHAWNLRACAWSRLGDRTRALACAEYGLALRPGWVILRDNIGTFFTDSGEPTRAAEIHAATIAAEPDYEWAQQNLGVALARLGRDDEALQHFRRALELGSPRWRIAAEPDIGELQRSAAYRTLMNENEA</sequence>
<dbReference type="SUPFAM" id="SSF160631">
    <property type="entry name" value="SMI1/KNR4-like"/>
    <property type="match status" value="1"/>
</dbReference>
<gene>
    <name evidence="5" type="ORF">O0S08_43050</name>
</gene>
<organism evidence="5 6">
    <name type="scientific">Nannocystis punicea</name>
    <dbReference type="NCBI Taxonomy" id="2995304"/>
    <lineage>
        <taxon>Bacteria</taxon>
        <taxon>Pseudomonadati</taxon>
        <taxon>Myxococcota</taxon>
        <taxon>Polyangia</taxon>
        <taxon>Nannocystales</taxon>
        <taxon>Nannocystaceae</taxon>
        <taxon>Nannocystis</taxon>
    </lineage>
</organism>
<evidence type="ECO:0000313" key="6">
    <source>
        <dbReference type="Proteomes" id="UP001164459"/>
    </source>
</evidence>
<keyword evidence="1" id="KW-0677">Repeat</keyword>
<dbReference type="SUPFAM" id="SSF48452">
    <property type="entry name" value="TPR-like"/>
    <property type="match status" value="1"/>
</dbReference>
<reference evidence="5" key="1">
    <citation type="submission" date="2022-11" db="EMBL/GenBank/DDBJ databases">
        <title>Minimal conservation of predation-associated metabolite biosynthetic gene clusters underscores biosynthetic potential of Myxococcota including descriptions for ten novel species: Archangium lansinium sp. nov., Myxococcus landrumus sp. nov., Nannocystis bai.</title>
        <authorList>
            <person name="Ahearne A."/>
            <person name="Stevens C."/>
            <person name="Dowd S."/>
        </authorList>
    </citation>
    <scope>NUCLEOTIDE SEQUENCE</scope>
    <source>
        <strain evidence="5">Fl3</strain>
    </source>
</reference>
<evidence type="ECO:0000256" key="3">
    <source>
        <dbReference type="PROSITE-ProRule" id="PRU00339"/>
    </source>
</evidence>
<evidence type="ECO:0000256" key="1">
    <source>
        <dbReference type="ARBA" id="ARBA00022737"/>
    </source>
</evidence>
<name>A0ABY7H176_9BACT</name>
<accession>A0ABY7H176</accession>
<dbReference type="EMBL" id="CP114040">
    <property type="protein sequence ID" value="WAS92993.1"/>
    <property type="molecule type" value="Genomic_DNA"/>
</dbReference>
<feature type="domain" description="Knr4/Smi1-like" evidence="4">
    <location>
        <begin position="234"/>
        <end position="392"/>
    </location>
</feature>
<dbReference type="SMART" id="SM00028">
    <property type="entry name" value="TPR"/>
    <property type="match status" value="2"/>
</dbReference>
<dbReference type="Gene3D" id="1.25.40.10">
    <property type="entry name" value="Tetratricopeptide repeat domain"/>
    <property type="match status" value="2"/>
</dbReference>
<dbReference type="InterPro" id="IPR011990">
    <property type="entry name" value="TPR-like_helical_dom_sf"/>
</dbReference>
<dbReference type="Pfam" id="PF07719">
    <property type="entry name" value="TPR_2"/>
    <property type="match status" value="1"/>
</dbReference>
<keyword evidence="6" id="KW-1185">Reference proteome</keyword>
<evidence type="ECO:0000259" key="4">
    <source>
        <dbReference type="SMART" id="SM00860"/>
    </source>
</evidence>
<dbReference type="Proteomes" id="UP001164459">
    <property type="component" value="Chromosome"/>
</dbReference>
<proteinExistence type="predicted"/>
<keyword evidence="2 3" id="KW-0802">TPR repeat</keyword>
<protein>
    <submittedName>
        <fullName evidence="5">Tetratricopeptide repeat protein</fullName>
    </submittedName>
</protein>